<gene>
    <name evidence="5" type="ORF">SAMN06269173_1208</name>
</gene>
<dbReference type="SUPFAM" id="SSF51215">
    <property type="entry name" value="Regulatory protein AraC"/>
    <property type="match status" value="1"/>
</dbReference>
<keyword evidence="3" id="KW-0804">Transcription</keyword>
<reference evidence="6" key="1">
    <citation type="submission" date="2017-06" db="EMBL/GenBank/DDBJ databases">
        <authorList>
            <person name="Varghese N."/>
            <person name="Submissions S."/>
        </authorList>
    </citation>
    <scope>NUCLEOTIDE SEQUENCE [LARGE SCALE GENOMIC DNA]</scope>
    <source>
        <strain evidence="6">DSM 28041</strain>
    </source>
</reference>
<name>A0A239BB30_9BACT</name>
<evidence type="ECO:0000313" key="5">
    <source>
        <dbReference type="EMBL" id="SNS04384.1"/>
    </source>
</evidence>
<dbReference type="Pfam" id="PF12833">
    <property type="entry name" value="HTH_18"/>
    <property type="match status" value="1"/>
</dbReference>
<keyword evidence="6" id="KW-1185">Reference proteome</keyword>
<proteinExistence type="predicted"/>
<dbReference type="Proteomes" id="UP000198310">
    <property type="component" value="Unassembled WGS sequence"/>
</dbReference>
<protein>
    <submittedName>
        <fullName evidence="5">AraC-type DNA-binding protein</fullName>
    </submittedName>
</protein>
<evidence type="ECO:0000313" key="6">
    <source>
        <dbReference type="Proteomes" id="UP000198310"/>
    </source>
</evidence>
<dbReference type="SUPFAM" id="SSF46689">
    <property type="entry name" value="Homeodomain-like"/>
    <property type="match status" value="1"/>
</dbReference>
<dbReference type="EMBL" id="FZNS01000020">
    <property type="protein sequence ID" value="SNS04384.1"/>
    <property type="molecule type" value="Genomic_DNA"/>
</dbReference>
<dbReference type="RefSeq" id="WP_179225614.1">
    <property type="nucleotide sequence ID" value="NZ_FZNS01000020.1"/>
</dbReference>
<dbReference type="PANTHER" id="PTHR43280:SF32">
    <property type="entry name" value="TRANSCRIPTIONAL REGULATORY PROTEIN"/>
    <property type="match status" value="1"/>
</dbReference>
<dbReference type="InterPro" id="IPR009057">
    <property type="entry name" value="Homeodomain-like_sf"/>
</dbReference>
<feature type="domain" description="HTH araC/xylS-type" evidence="4">
    <location>
        <begin position="196"/>
        <end position="306"/>
    </location>
</feature>
<dbReference type="SMART" id="SM00342">
    <property type="entry name" value="HTH_ARAC"/>
    <property type="match status" value="1"/>
</dbReference>
<accession>A0A239BB30</accession>
<evidence type="ECO:0000259" key="4">
    <source>
        <dbReference type="PROSITE" id="PS01124"/>
    </source>
</evidence>
<evidence type="ECO:0000256" key="1">
    <source>
        <dbReference type="ARBA" id="ARBA00023015"/>
    </source>
</evidence>
<dbReference type="InterPro" id="IPR018062">
    <property type="entry name" value="HTH_AraC-typ_CS"/>
</dbReference>
<dbReference type="InterPro" id="IPR018060">
    <property type="entry name" value="HTH_AraC"/>
</dbReference>
<dbReference type="PANTHER" id="PTHR43280">
    <property type="entry name" value="ARAC-FAMILY TRANSCRIPTIONAL REGULATOR"/>
    <property type="match status" value="1"/>
</dbReference>
<dbReference type="InterPro" id="IPR037923">
    <property type="entry name" value="HTH-like"/>
</dbReference>
<dbReference type="PROSITE" id="PS00041">
    <property type="entry name" value="HTH_ARAC_FAMILY_1"/>
    <property type="match status" value="1"/>
</dbReference>
<evidence type="ECO:0000256" key="3">
    <source>
        <dbReference type="ARBA" id="ARBA00023163"/>
    </source>
</evidence>
<organism evidence="5 6">
    <name type="scientific">Hymenobacter mucosus</name>
    <dbReference type="NCBI Taxonomy" id="1411120"/>
    <lineage>
        <taxon>Bacteria</taxon>
        <taxon>Pseudomonadati</taxon>
        <taxon>Bacteroidota</taxon>
        <taxon>Cytophagia</taxon>
        <taxon>Cytophagales</taxon>
        <taxon>Hymenobacteraceae</taxon>
        <taxon>Hymenobacter</taxon>
    </lineage>
</organism>
<sequence>MIKTCSQPPAAAISLPEFEHRYLGKVPSVGGLQAGQFAAYSRADFGQVSLPYQRRDFYKLSLLTRGTSQLHQATRGWAIAGPAVVLSHPLVPHAWETLSDEQSGLFCLFTPEFLHGGATADQALSPLLALGRDPVYILEPGQLPAFESLFSQLLTELGTDYPHQATVVRHYLHLLLHQLQRLRAPAPNFVHPTAADRLAALFLELLARQFPVARPDQPLQLRAPQDFAPLLGVHVNYLNRAVRAVTGKTTTAHLAEWRLAEARRLLQHTPWSLTDIAEALGFAYPTHFHNFFKHHTGLTPQQVRQPQALVV</sequence>
<dbReference type="GO" id="GO:0043565">
    <property type="term" value="F:sequence-specific DNA binding"/>
    <property type="evidence" value="ECO:0007669"/>
    <property type="project" value="InterPro"/>
</dbReference>
<dbReference type="PROSITE" id="PS01124">
    <property type="entry name" value="HTH_ARAC_FAMILY_2"/>
    <property type="match status" value="1"/>
</dbReference>
<dbReference type="Gene3D" id="1.10.10.60">
    <property type="entry name" value="Homeodomain-like"/>
    <property type="match status" value="1"/>
</dbReference>
<keyword evidence="2 5" id="KW-0238">DNA-binding</keyword>
<dbReference type="GO" id="GO:0003700">
    <property type="term" value="F:DNA-binding transcription factor activity"/>
    <property type="evidence" value="ECO:0007669"/>
    <property type="project" value="InterPro"/>
</dbReference>
<dbReference type="AlphaFoldDB" id="A0A239BB30"/>
<keyword evidence="1" id="KW-0805">Transcription regulation</keyword>
<evidence type="ECO:0000256" key="2">
    <source>
        <dbReference type="ARBA" id="ARBA00023125"/>
    </source>
</evidence>